<evidence type="ECO:0000313" key="9">
    <source>
        <dbReference type="EMBL" id="RUS25075.1"/>
    </source>
</evidence>
<dbReference type="AlphaFoldDB" id="A0A433Q5M7"/>
<dbReference type="InterPro" id="IPR028458">
    <property type="entry name" value="Twinfilin"/>
</dbReference>
<evidence type="ECO:0000256" key="3">
    <source>
        <dbReference type="ARBA" id="ARBA00022490"/>
    </source>
</evidence>
<dbReference type="InterPro" id="IPR002108">
    <property type="entry name" value="ADF-H"/>
</dbReference>
<evidence type="ECO:0000256" key="5">
    <source>
        <dbReference type="ARBA" id="ARBA00023203"/>
    </source>
</evidence>
<organism evidence="9 10">
    <name type="scientific">Jimgerdemannia flammicorona</name>
    <dbReference type="NCBI Taxonomy" id="994334"/>
    <lineage>
        <taxon>Eukaryota</taxon>
        <taxon>Fungi</taxon>
        <taxon>Fungi incertae sedis</taxon>
        <taxon>Mucoromycota</taxon>
        <taxon>Mucoromycotina</taxon>
        <taxon>Endogonomycetes</taxon>
        <taxon>Endogonales</taxon>
        <taxon>Endogonaceae</taxon>
        <taxon>Jimgerdemannia</taxon>
    </lineage>
</organism>
<keyword evidence="4" id="KW-0677">Repeat</keyword>
<dbReference type="GO" id="GO:0005737">
    <property type="term" value="C:cytoplasm"/>
    <property type="evidence" value="ECO:0007669"/>
    <property type="project" value="TreeGrafter"/>
</dbReference>
<dbReference type="GO" id="GO:0030042">
    <property type="term" value="P:actin filament depolymerization"/>
    <property type="evidence" value="ECO:0007669"/>
    <property type="project" value="TreeGrafter"/>
</dbReference>
<dbReference type="Gene3D" id="3.40.20.10">
    <property type="entry name" value="Severin"/>
    <property type="match status" value="2"/>
</dbReference>
<evidence type="ECO:0000256" key="7">
    <source>
        <dbReference type="ARBA" id="ARBA00038532"/>
    </source>
</evidence>
<dbReference type="SUPFAM" id="SSF55753">
    <property type="entry name" value="Actin depolymerizing proteins"/>
    <property type="match status" value="2"/>
</dbReference>
<dbReference type="InterPro" id="IPR029006">
    <property type="entry name" value="ADF-H/Gelsolin-like_dom_sf"/>
</dbReference>
<evidence type="ECO:0000313" key="10">
    <source>
        <dbReference type="Proteomes" id="UP000274822"/>
    </source>
</evidence>
<keyword evidence="5" id="KW-0009">Actin-binding</keyword>
<accession>A0A433Q5M7</accession>
<sequence length="262" mass="29339">MPPYYIPTHIELRYRKHHVQTIPFTETLVVNGTTPVTGTWEEDFDAIQTYLEPPNPAYVFYRLDTKSASSDEYDWLFLAYVPDNAKVRDKMLYASTRATLTKGLGDARFKDSVYGTTEAEFTLDGYKKHKRHQAADAPLTARERELAEIKAIEAKESFNAQGTTVRRTYAAGVAFPLSEQALEAVRALAAPKGDRAHNFVQLRIEKEIVELTSAEQIETANLVAAVPGDAPRFTLHQVEYEVQGEVVEALGEWMGGVGGRRV</sequence>
<gene>
    <name evidence="9" type="ORF">BC938DRAFT_472661</name>
</gene>
<comment type="similarity">
    <text evidence="2">Belongs to the actin-binding proteins ADF family. Twinfilin subfamily.</text>
</comment>
<dbReference type="EMBL" id="RBNJ01014013">
    <property type="protein sequence ID" value="RUS25075.1"/>
    <property type="molecule type" value="Genomic_DNA"/>
</dbReference>
<evidence type="ECO:0000259" key="8">
    <source>
        <dbReference type="PROSITE" id="PS51263"/>
    </source>
</evidence>
<dbReference type="FunFam" id="3.40.20.10:FF:000042">
    <property type="entry name" value="Actin depolymerizing protein"/>
    <property type="match status" value="1"/>
</dbReference>
<dbReference type="GO" id="GO:0003785">
    <property type="term" value="F:actin monomer binding"/>
    <property type="evidence" value="ECO:0007669"/>
    <property type="project" value="TreeGrafter"/>
</dbReference>
<name>A0A433Q5M7_9FUNG</name>
<dbReference type="Pfam" id="PF00241">
    <property type="entry name" value="Cofilin_ADF"/>
    <property type="match status" value="1"/>
</dbReference>
<reference evidence="9 10" key="1">
    <citation type="journal article" date="2018" name="New Phytol.">
        <title>Phylogenomics of Endogonaceae and evolution of mycorrhizas within Mucoromycota.</title>
        <authorList>
            <person name="Chang Y."/>
            <person name="Desiro A."/>
            <person name="Na H."/>
            <person name="Sandor L."/>
            <person name="Lipzen A."/>
            <person name="Clum A."/>
            <person name="Barry K."/>
            <person name="Grigoriev I.V."/>
            <person name="Martin F.M."/>
            <person name="Stajich J.E."/>
            <person name="Smith M.E."/>
            <person name="Bonito G."/>
            <person name="Spatafora J.W."/>
        </authorList>
    </citation>
    <scope>NUCLEOTIDE SEQUENCE [LARGE SCALE GENOMIC DNA]</scope>
    <source>
        <strain evidence="9 10">AD002</strain>
    </source>
</reference>
<evidence type="ECO:0000256" key="4">
    <source>
        <dbReference type="ARBA" id="ARBA00022737"/>
    </source>
</evidence>
<keyword evidence="10" id="KW-1185">Reference proteome</keyword>
<evidence type="ECO:0000256" key="1">
    <source>
        <dbReference type="ARBA" id="ARBA00004245"/>
    </source>
</evidence>
<dbReference type="PROSITE" id="PS51263">
    <property type="entry name" value="ADF_H"/>
    <property type="match status" value="1"/>
</dbReference>
<dbReference type="PANTHER" id="PTHR13759:SF1">
    <property type="entry name" value="TWINFILIN"/>
    <property type="match status" value="1"/>
</dbReference>
<keyword evidence="3" id="KW-0963">Cytoplasm</keyword>
<comment type="caution">
    <text evidence="9">The sequence shown here is derived from an EMBL/GenBank/DDBJ whole genome shotgun (WGS) entry which is preliminary data.</text>
</comment>
<evidence type="ECO:0000256" key="6">
    <source>
        <dbReference type="ARBA" id="ARBA00023212"/>
    </source>
</evidence>
<dbReference type="GO" id="GO:0051016">
    <property type="term" value="P:barbed-end actin filament capping"/>
    <property type="evidence" value="ECO:0007669"/>
    <property type="project" value="TreeGrafter"/>
</dbReference>
<proteinExistence type="inferred from homology"/>
<comment type="subunit">
    <text evidence="7">Interacts with G-actin; ADP-actin form.</text>
</comment>
<protein>
    <recommendedName>
        <fullName evidence="8">ADF-H domain-containing protein</fullName>
    </recommendedName>
</protein>
<dbReference type="Proteomes" id="UP000274822">
    <property type="component" value="Unassembled WGS sequence"/>
</dbReference>
<dbReference type="SMART" id="SM00102">
    <property type="entry name" value="ADF"/>
    <property type="match status" value="1"/>
</dbReference>
<dbReference type="CDD" id="cd11285">
    <property type="entry name" value="ADF_Twf-N_like"/>
    <property type="match status" value="1"/>
</dbReference>
<evidence type="ECO:0000256" key="2">
    <source>
        <dbReference type="ARBA" id="ARBA00009557"/>
    </source>
</evidence>
<dbReference type="PANTHER" id="PTHR13759">
    <property type="entry name" value="TWINFILIN"/>
    <property type="match status" value="1"/>
</dbReference>
<dbReference type="GO" id="GO:0005884">
    <property type="term" value="C:actin filament"/>
    <property type="evidence" value="ECO:0007669"/>
    <property type="project" value="TreeGrafter"/>
</dbReference>
<keyword evidence="6" id="KW-0206">Cytoskeleton</keyword>
<feature type="domain" description="ADF-H" evidence="8">
    <location>
        <begin position="1"/>
        <end position="131"/>
    </location>
</feature>
<dbReference type="GO" id="GO:0051015">
    <property type="term" value="F:actin filament binding"/>
    <property type="evidence" value="ECO:0007669"/>
    <property type="project" value="TreeGrafter"/>
</dbReference>
<comment type="subcellular location">
    <subcellularLocation>
        <location evidence="1">Cytoplasm</location>
        <location evidence="1">Cytoskeleton</location>
    </subcellularLocation>
</comment>